<evidence type="ECO:0000313" key="3">
    <source>
        <dbReference type="Proteomes" id="UP001162164"/>
    </source>
</evidence>
<gene>
    <name evidence="2" type="ORF">NQ317_013531</name>
</gene>
<proteinExistence type="predicted"/>
<sequence>MFSQSLEDAILTYLKQQEGIPEGFDFLEQVYEIEADIKDILNDLLLKVNKRIACKDRYDNLTEWHNQYPLFDLNDYIPGFCIDEEIFQQIAFREMLLISELNMGSDTKLCKPKPVGGLCIDIQTVEGHLPIVREQPVDAELDREIFGILQRVKREAVTRPRVDTDKLEERLQEKLAEYEQFLRNAMKQNVRKFVVHVSSHFDINGFNAGSRITAWVDRYFHTLEEKRTEFINLPNDQLNQKSLYVALQNHKYYLRHESTFEKFEERKYYGLNKTKELLCEGANFLLMRYLAVIEIPGLL</sequence>
<dbReference type="Proteomes" id="UP001162164">
    <property type="component" value="Unassembled WGS sequence"/>
</dbReference>
<evidence type="ECO:0000313" key="2">
    <source>
        <dbReference type="EMBL" id="KAJ8982229.1"/>
    </source>
</evidence>
<organism evidence="2 3">
    <name type="scientific">Molorchus minor</name>
    <dbReference type="NCBI Taxonomy" id="1323400"/>
    <lineage>
        <taxon>Eukaryota</taxon>
        <taxon>Metazoa</taxon>
        <taxon>Ecdysozoa</taxon>
        <taxon>Arthropoda</taxon>
        <taxon>Hexapoda</taxon>
        <taxon>Insecta</taxon>
        <taxon>Pterygota</taxon>
        <taxon>Neoptera</taxon>
        <taxon>Endopterygota</taxon>
        <taxon>Coleoptera</taxon>
        <taxon>Polyphaga</taxon>
        <taxon>Cucujiformia</taxon>
        <taxon>Chrysomeloidea</taxon>
        <taxon>Cerambycidae</taxon>
        <taxon>Lamiinae</taxon>
        <taxon>Monochamini</taxon>
        <taxon>Molorchus</taxon>
    </lineage>
</organism>
<dbReference type="EMBL" id="JAPWTJ010000139">
    <property type="protein sequence ID" value="KAJ8982229.1"/>
    <property type="molecule type" value="Genomic_DNA"/>
</dbReference>
<keyword evidence="3" id="KW-1185">Reference proteome</keyword>
<feature type="domain" description="Ciliogenesis-associated TTC17-interacting protein N-terminal" evidence="1">
    <location>
        <begin position="185"/>
        <end position="292"/>
    </location>
</feature>
<evidence type="ECO:0000259" key="1">
    <source>
        <dbReference type="Pfam" id="PF21772"/>
    </source>
</evidence>
<comment type="caution">
    <text evidence="2">The sequence shown here is derived from an EMBL/GenBank/DDBJ whole genome shotgun (WGS) entry which is preliminary data.</text>
</comment>
<reference evidence="2" key="1">
    <citation type="journal article" date="2023" name="Insect Mol. Biol.">
        <title>Genome sequencing provides insights into the evolution of gene families encoding plant cell wall-degrading enzymes in longhorned beetles.</title>
        <authorList>
            <person name="Shin N.R."/>
            <person name="Okamura Y."/>
            <person name="Kirsch R."/>
            <person name="Pauchet Y."/>
        </authorList>
    </citation>
    <scope>NUCLEOTIDE SEQUENCE</scope>
    <source>
        <strain evidence="2">MMC_N1</strain>
    </source>
</reference>
<dbReference type="Pfam" id="PF21772">
    <property type="entry name" value="CATIP_N"/>
    <property type="match status" value="1"/>
</dbReference>
<dbReference type="InterPro" id="IPR048777">
    <property type="entry name" value="CATIP_N"/>
</dbReference>
<protein>
    <recommendedName>
        <fullName evidence="1">Ciliogenesis-associated TTC17-interacting protein N-terminal domain-containing protein</fullName>
    </recommendedName>
</protein>
<accession>A0ABQ9JWC6</accession>
<name>A0ABQ9JWC6_9CUCU</name>